<proteinExistence type="predicted"/>
<dbReference type="Gene3D" id="1.20.870.10">
    <property type="entry name" value="Son of sevenless (SoS) protein Chain: S domain 1"/>
    <property type="match status" value="1"/>
</dbReference>
<dbReference type="Pfam" id="PF00618">
    <property type="entry name" value="RasGEF_N"/>
    <property type="match status" value="1"/>
</dbReference>
<dbReference type="PANTHER" id="PTHR23113">
    <property type="entry name" value="GUANINE NUCLEOTIDE EXCHANGE FACTOR"/>
    <property type="match status" value="1"/>
</dbReference>
<feature type="compositionally biased region" description="Basic residues" evidence="4">
    <location>
        <begin position="143"/>
        <end position="154"/>
    </location>
</feature>
<dbReference type="GO" id="GO:0005085">
    <property type="term" value="F:guanyl-nucleotide exchange factor activity"/>
    <property type="evidence" value="ECO:0007669"/>
    <property type="project" value="UniProtKB-KW"/>
</dbReference>
<dbReference type="OMA" id="LAYMEVC"/>
<organism evidence="8">
    <name type="scientific">Culicoides sonorensis</name>
    <name type="common">Biting midge</name>
    <dbReference type="NCBI Taxonomy" id="179676"/>
    <lineage>
        <taxon>Eukaryota</taxon>
        <taxon>Metazoa</taxon>
        <taxon>Ecdysozoa</taxon>
        <taxon>Arthropoda</taxon>
        <taxon>Hexapoda</taxon>
        <taxon>Insecta</taxon>
        <taxon>Pterygota</taxon>
        <taxon>Neoptera</taxon>
        <taxon>Endopterygota</taxon>
        <taxon>Diptera</taxon>
        <taxon>Nematocera</taxon>
        <taxon>Chironomoidea</taxon>
        <taxon>Ceratopogonidae</taxon>
        <taxon>Ceratopogoninae</taxon>
        <taxon>Culicoides</taxon>
        <taxon>Monoculicoides</taxon>
    </lineage>
</organism>
<evidence type="ECO:0000256" key="2">
    <source>
        <dbReference type="ARBA" id="ARBA00083313"/>
    </source>
</evidence>
<dbReference type="InterPro" id="IPR036964">
    <property type="entry name" value="RASGEF_cat_dom_sf"/>
</dbReference>
<feature type="compositionally biased region" description="Polar residues" evidence="4">
    <location>
        <begin position="386"/>
        <end position="401"/>
    </location>
</feature>
<evidence type="ECO:0000313" key="7">
    <source>
        <dbReference type="EMBL" id="SSW96922.1"/>
    </source>
</evidence>
<dbReference type="InterPro" id="IPR008937">
    <property type="entry name" value="Ras-like_GEF"/>
</dbReference>
<feature type="region of interest" description="Disordered" evidence="4">
    <location>
        <begin position="289"/>
        <end position="315"/>
    </location>
</feature>
<dbReference type="InterPro" id="IPR000651">
    <property type="entry name" value="Ras-like_Gua-exchang_fac_N"/>
</dbReference>
<dbReference type="EMBL" id="UFQT01000005">
    <property type="protein sequence ID" value="SSX17309.1"/>
    <property type="molecule type" value="Genomic_DNA"/>
</dbReference>
<dbReference type="InterPro" id="IPR023578">
    <property type="entry name" value="Ras_GEF_dom_sf"/>
</dbReference>
<dbReference type="Gene3D" id="1.10.840.10">
    <property type="entry name" value="Ras guanine-nucleotide exchange factors catalytic domain"/>
    <property type="match status" value="1"/>
</dbReference>
<evidence type="ECO:0000256" key="4">
    <source>
        <dbReference type="SAM" id="MobiDB-lite"/>
    </source>
</evidence>
<reference evidence="8" key="2">
    <citation type="submission" date="2018-07" db="EMBL/GenBank/DDBJ databases">
        <authorList>
            <person name="Quirk P.G."/>
            <person name="Krulwich T.A."/>
        </authorList>
    </citation>
    <scope>NUCLEOTIDE SEQUENCE</scope>
</reference>
<feature type="region of interest" description="Disordered" evidence="4">
    <location>
        <begin position="836"/>
        <end position="876"/>
    </location>
</feature>
<dbReference type="PROSITE" id="PS50212">
    <property type="entry name" value="RASGEF_NTER"/>
    <property type="match status" value="1"/>
</dbReference>
<evidence type="ECO:0000259" key="5">
    <source>
        <dbReference type="PROSITE" id="PS50009"/>
    </source>
</evidence>
<dbReference type="SMART" id="SM00229">
    <property type="entry name" value="RasGEFN"/>
    <property type="match status" value="1"/>
</dbReference>
<feature type="compositionally biased region" description="Basic and acidic residues" evidence="4">
    <location>
        <begin position="837"/>
        <end position="850"/>
    </location>
</feature>
<accession>A0A336LKX5</accession>
<feature type="region of interest" description="Disordered" evidence="4">
    <location>
        <begin position="136"/>
        <end position="164"/>
    </location>
</feature>
<dbReference type="VEuPathDB" id="VectorBase:CSON012534"/>
<dbReference type="GO" id="GO:0005886">
    <property type="term" value="C:plasma membrane"/>
    <property type="evidence" value="ECO:0007669"/>
    <property type="project" value="TreeGrafter"/>
</dbReference>
<dbReference type="SUPFAM" id="SSF48366">
    <property type="entry name" value="Ras GEF"/>
    <property type="match status" value="1"/>
</dbReference>
<feature type="compositionally biased region" description="Low complexity" evidence="4">
    <location>
        <begin position="89"/>
        <end position="106"/>
    </location>
</feature>
<feature type="region of interest" description="Disordered" evidence="4">
    <location>
        <begin position="343"/>
        <end position="401"/>
    </location>
</feature>
<name>A0A336LKX5_CULSO</name>
<feature type="domain" description="N-terminal Ras-GEF" evidence="6">
    <location>
        <begin position="963"/>
        <end position="1084"/>
    </location>
</feature>
<dbReference type="SMART" id="SM00147">
    <property type="entry name" value="RasGEF"/>
    <property type="match status" value="1"/>
</dbReference>
<dbReference type="GO" id="GO:0007265">
    <property type="term" value="P:Ras protein signal transduction"/>
    <property type="evidence" value="ECO:0007669"/>
    <property type="project" value="TreeGrafter"/>
</dbReference>
<feature type="compositionally biased region" description="Low complexity" evidence="4">
    <location>
        <begin position="853"/>
        <end position="876"/>
    </location>
</feature>
<dbReference type="EMBL" id="UFQS01000005">
    <property type="protein sequence ID" value="SSW96922.1"/>
    <property type="molecule type" value="Genomic_DNA"/>
</dbReference>
<dbReference type="InterPro" id="IPR001895">
    <property type="entry name" value="RASGEF_cat_dom"/>
</dbReference>
<gene>
    <name evidence="8" type="primary">CSON012534</name>
</gene>
<dbReference type="FunFam" id="1.10.840.10:FF:000009">
    <property type="entry name" value="rap guanine nucleotide exchange factor 1"/>
    <property type="match status" value="1"/>
</dbReference>
<evidence type="ECO:0000256" key="3">
    <source>
        <dbReference type="PROSITE-ProRule" id="PRU00168"/>
    </source>
</evidence>
<sequence>MPEYDEKFLLDCSNFEKQRWKSYNFKFKFKALDTNSNYLLSPVKYTPFKTLNGDVDLLRDVAQSDYRHSFYGFPTSPTTKSDESKNCDSGTITPSSGGYPGSSGHKGSLRGTKLARRARSFKDDFLEKISQIRTPTGTMTRSHSPHSPRGRNANKMHSNTDTIDGVKPIKDLNYHVKMVRNALQYFKSVISTNKLEMLAENGTVVLESISAVHNTLQSYGLSEHSSALISATTQVYDALGKLIKLCDEVILSEDDEKCASLSKENVESIVDLVDNAVQQLANLANEKLEEQQKMQKGSSQGHYNSKTTPNTLQRPVIDVAAQRTSLPDIPLTPRDRDILEQTAAANVRPSFSTESILRDSDSPPPKPPLPNRHTDPPPIPPKRRPTSNNQKANTSLHELDSSTIDGMYLHLNIDRTSLRSRSPEDNSSLISAGSLDSALNHSREEEELKNLTIDSSHDEVHPCSDIGLIKSQDTTSGALNLWSDEAESVQHANASMNLDSHNHRNSNESGFVSIRSSTQSVSTTKQVSHVTSTFQKSSVTSSSSAAVMQKLNSSIDALVAEQKTSFSSQQQHTMEQNSSSTVIQSTTAATSTLETTNSSILTKESISSSNISSTEDFTAGNVEKPPLPEKTRKLSMRRVSTYDNVDETDVAELRNPSLLRVNNTHLKFQSYIEPRQFQRTDMSGEQPPPLPMKKKHIMAYMEIFGNCTQNNNEFLTRYSVPAYNLTHTTEQISSHNFTSSITMTSSLTSPAHQTHKPAIPSPLATSPNNIIVHGKPPALPPKSSRQNSLTYREVPTPPSSPNTVPVSPVNNFHTSNNTPTVNSCSSPVLKISSPVRLSHDPDRDGYEHLCDATSSSSPSTTTPNISYNNSSPSVNNLSPNSNSVVVVTNNNNVSTQISPTNPITKVTISNHDDDNDEEVVLRRNNPREKMNGTIIDPTTPITLNLLEELDISGYLVFKKESEDGPEVKGGHMDALIIYATKKDKSSDAYGEAFLTTFRTFISPKELLEKLTYRYHYFAQQKQDPKQRAAKEAFSLLVRVVSDLTMPDLTISLLESLTSFEQQLICDGHLTMTRALRVKIIEKIKLFKSKSTSNLLLTAKAITTALPTLLDLKSVEIAEQMTLLDAELFQKIEIPEVLIWAQEQCEERSPNLTLFTEHFNKMSYWARSVILKQEDAKDREKHVIKFIKIMKHLRKINNYNSYLAILSALDSAPIRRLEWHKTITEGLKEYCALIDSSSSFRAYRQALAETNPPCIPYIGLVLQDLTFVHIGNSDLLPDGSINFMKRWQQYNIVVNMKRFRTGSYSFKKNERIIAYFGNFEDYLDEDAMWQISETIKPRGGKKTNSITTNGG</sequence>
<feature type="region of interest" description="Disordered" evidence="4">
    <location>
        <begin position="72"/>
        <end position="111"/>
    </location>
</feature>
<dbReference type="PROSITE" id="PS00720">
    <property type="entry name" value="RASGEF"/>
    <property type="match status" value="1"/>
</dbReference>
<keyword evidence="1 3" id="KW-0344">Guanine-nucleotide releasing factor</keyword>
<feature type="compositionally biased region" description="Polar residues" evidence="4">
    <location>
        <begin position="294"/>
        <end position="313"/>
    </location>
</feature>
<feature type="compositionally biased region" description="Pro residues" evidence="4">
    <location>
        <begin position="362"/>
        <end position="380"/>
    </location>
</feature>
<evidence type="ECO:0000256" key="1">
    <source>
        <dbReference type="ARBA" id="ARBA00022658"/>
    </source>
</evidence>
<evidence type="ECO:0000313" key="8">
    <source>
        <dbReference type="EMBL" id="SSX17309.1"/>
    </source>
</evidence>
<dbReference type="Pfam" id="PF00617">
    <property type="entry name" value="RasGEF"/>
    <property type="match status" value="1"/>
</dbReference>
<dbReference type="CDD" id="cd06224">
    <property type="entry name" value="REM"/>
    <property type="match status" value="1"/>
</dbReference>
<feature type="region of interest" description="Disordered" evidence="4">
    <location>
        <begin position="748"/>
        <end position="807"/>
    </location>
</feature>
<dbReference type="InterPro" id="IPR019804">
    <property type="entry name" value="Ras_G-nucl-exch_fac_CS"/>
</dbReference>
<evidence type="ECO:0000259" key="6">
    <source>
        <dbReference type="PROSITE" id="PS50212"/>
    </source>
</evidence>
<protein>
    <recommendedName>
        <fullName evidence="2">CRK SH3-binding GNRP</fullName>
    </recommendedName>
</protein>
<dbReference type="CDD" id="cd00155">
    <property type="entry name" value="RasGEF"/>
    <property type="match status" value="1"/>
</dbReference>
<dbReference type="PROSITE" id="PS50009">
    <property type="entry name" value="RASGEF_CAT"/>
    <property type="match status" value="1"/>
</dbReference>
<reference evidence="7" key="1">
    <citation type="submission" date="2018-04" db="EMBL/GenBank/DDBJ databases">
        <authorList>
            <person name="Go L.Y."/>
            <person name="Mitchell J.A."/>
        </authorList>
    </citation>
    <scope>NUCLEOTIDE SEQUENCE</scope>
    <source>
        <tissue evidence="7">Whole organism</tissue>
    </source>
</reference>
<feature type="domain" description="Ras-GEF" evidence="5">
    <location>
        <begin position="1112"/>
        <end position="1337"/>
    </location>
</feature>
<dbReference type="PANTHER" id="PTHR23113:SF224">
    <property type="entry name" value="RAP GUANINE NUCLEOTIDE EXCHANGE FACTOR 1"/>
    <property type="match status" value="1"/>
</dbReference>